<protein>
    <submittedName>
        <fullName evidence="1">Uncharacterized protein</fullName>
    </submittedName>
</protein>
<dbReference type="EMBL" id="LVHD01000017">
    <property type="protein sequence ID" value="OAG77145.1"/>
    <property type="molecule type" value="Genomic_DNA"/>
</dbReference>
<dbReference type="Proteomes" id="UP000077349">
    <property type="component" value="Unassembled WGS sequence"/>
</dbReference>
<dbReference type="STRING" id="178901.AmDm5_1814"/>
<dbReference type="AlphaFoldDB" id="A0A087PP12"/>
<proteinExistence type="predicted"/>
<evidence type="ECO:0000313" key="1">
    <source>
        <dbReference type="EMBL" id="OAG77145.1"/>
    </source>
</evidence>
<comment type="caution">
    <text evidence="1">The sequence shown here is derived from an EMBL/GenBank/DDBJ whole genome shotgun (WGS) entry which is preliminary data.</text>
</comment>
<evidence type="ECO:0000313" key="2">
    <source>
        <dbReference type="Proteomes" id="UP000077349"/>
    </source>
</evidence>
<name>A0A087PP12_9PROT</name>
<dbReference type="PATRIC" id="fig|178901.10.peg.1757"/>
<gene>
    <name evidence="1" type="ORF">Amal_01683</name>
</gene>
<accession>A0A087PP12</accession>
<sequence>MQDEPSCLHKFFRWIQQTLRLRLPSLSEPKNVIEMNEELTL</sequence>
<reference evidence="1 2" key="1">
    <citation type="submission" date="2016-03" db="EMBL/GenBank/DDBJ databases">
        <title>Draft genome sequence of Acetobacter malorum CECT 7742, a strain isolated from strawberry vinegar.</title>
        <authorList>
            <person name="Sainz F."/>
            <person name="Mas A."/>
            <person name="Torija M.J."/>
        </authorList>
    </citation>
    <scope>NUCLEOTIDE SEQUENCE [LARGE SCALE GENOMIC DNA]</scope>
    <source>
        <strain evidence="1 2">CECT 7742</strain>
    </source>
</reference>
<organism evidence="1 2">
    <name type="scientific">Acetobacter malorum</name>
    <dbReference type="NCBI Taxonomy" id="178901"/>
    <lineage>
        <taxon>Bacteria</taxon>
        <taxon>Pseudomonadati</taxon>
        <taxon>Pseudomonadota</taxon>
        <taxon>Alphaproteobacteria</taxon>
        <taxon>Acetobacterales</taxon>
        <taxon>Acetobacteraceae</taxon>
        <taxon>Acetobacter</taxon>
    </lineage>
</organism>